<dbReference type="RefSeq" id="WP_009885043.1">
    <property type="nucleotide sequence ID" value="NZ_AAGP01000046.1"/>
</dbReference>
<evidence type="ECO:0000313" key="2">
    <source>
        <dbReference type="EMBL" id="SMX85316.1"/>
    </source>
</evidence>
<dbReference type="Proteomes" id="UP000234300">
    <property type="component" value="Unassembled WGS sequence"/>
</dbReference>
<protein>
    <submittedName>
        <fullName evidence="2">META domain-containing protein</fullName>
    </submittedName>
</protein>
<evidence type="ECO:0000313" key="3">
    <source>
        <dbReference type="Proteomes" id="UP000234300"/>
    </source>
</evidence>
<dbReference type="InterPro" id="IPR038670">
    <property type="entry name" value="HslJ-like_sf"/>
</dbReference>
<sequence>MTNSVNGKWISTKDGSSAFLQFEEDGTLTGSDGGNRISTTWGAEEPGAVVKPFATTQRAVMGMEAWVGRVHRVEAEGDVLTVFDHSGNQLGALTRAASDELDEGR</sequence>
<feature type="domain" description="DUF306" evidence="1">
    <location>
        <begin position="4"/>
        <end position="89"/>
    </location>
</feature>
<dbReference type="EMBL" id="FXZI01000004">
    <property type="protein sequence ID" value="SMX85316.1"/>
    <property type="molecule type" value="Genomic_DNA"/>
</dbReference>
<proteinExistence type="predicted"/>
<dbReference type="AlphaFoldDB" id="A0A2H1JCU9"/>
<accession>A0A2H1JCU9</accession>
<evidence type="ECO:0000259" key="1">
    <source>
        <dbReference type="Pfam" id="PF03724"/>
    </source>
</evidence>
<organism evidence="2 3">
    <name type="scientific">Brevibacterium aurantiacum</name>
    <dbReference type="NCBI Taxonomy" id="273384"/>
    <lineage>
        <taxon>Bacteria</taxon>
        <taxon>Bacillati</taxon>
        <taxon>Actinomycetota</taxon>
        <taxon>Actinomycetes</taxon>
        <taxon>Micrococcales</taxon>
        <taxon>Brevibacteriaceae</taxon>
        <taxon>Brevibacterium</taxon>
    </lineage>
</organism>
<name>A0A2H1JCU9_BREAU</name>
<dbReference type="Gene3D" id="2.40.128.270">
    <property type="match status" value="1"/>
</dbReference>
<reference evidence="2 3" key="1">
    <citation type="submission" date="2017-03" db="EMBL/GenBank/DDBJ databases">
        <authorList>
            <person name="Afonso C.L."/>
            <person name="Miller P.J."/>
            <person name="Scott M.A."/>
            <person name="Spackman E."/>
            <person name="Goraichik I."/>
            <person name="Dimitrov K.M."/>
            <person name="Suarez D.L."/>
            <person name="Swayne D.E."/>
        </authorList>
    </citation>
    <scope>NUCLEOTIDE SEQUENCE [LARGE SCALE GENOMIC DNA]</scope>
    <source>
        <strain evidence="3">8(6)</strain>
    </source>
</reference>
<dbReference type="Pfam" id="PF03724">
    <property type="entry name" value="META"/>
    <property type="match status" value="1"/>
</dbReference>
<dbReference type="InterPro" id="IPR005184">
    <property type="entry name" value="DUF306_Meta_HslJ"/>
</dbReference>
<gene>
    <name evidence="2" type="ORF">BAURA86_01561</name>
</gene>